<gene>
    <name evidence="1" type="primary">29</name>
    <name evidence="1" type="ORF">SALGADO_29</name>
</gene>
<evidence type="ECO:0008006" key="3">
    <source>
        <dbReference type="Google" id="ProtNLM"/>
    </source>
</evidence>
<dbReference type="Proteomes" id="UP000223391">
    <property type="component" value="Segment"/>
</dbReference>
<dbReference type="GeneID" id="65071643"/>
<dbReference type="RefSeq" id="YP_010082638.1">
    <property type="nucleotide sequence ID" value="NC_055033.1"/>
</dbReference>
<protein>
    <recommendedName>
        <fullName evidence="3">Minor tail protein</fullName>
    </recommendedName>
</protein>
<evidence type="ECO:0000313" key="2">
    <source>
        <dbReference type="Proteomes" id="UP000223391"/>
    </source>
</evidence>
<dbReference type="EMBL" id="KU160664">
    <property type="protein sequence ID" value="ALY10197.1"/>
    <property type="molecule type" value="Genomic_DNA"/>
</dbReference>
<sequence>MAFTPADPTKAEVKVIQNGDQLAFDFYFPRGAKGDPGGITSPTQITSGYDFNNLVVSGLYWTLGSDYASFVNAPPLNIPGGVAMSIMVIARGATIVDQHVTLTNTSTIAKVRMERTQITGTWGPWRFTPSLAISEAVGRTIHAYDYLNNRSQLIYGDTGRRNISDMVTAGTTFTGGGKLTIRREGSMVDIYCVGWMPGAAGTVHLLASGLPTGFKPSNSRAWFAAQNGQPALCTMAFDATTLAIISNAATIHPIGFSFSYSTTDPWPSVLPGSADGSIPPV</sequence>
<keyword evidence="2" id="KW-1185">Reference proteome</keyword>
<reference evidence="2" key="1">
    <citation type="submission" date="2015-11" db="EMBL/GenBank/DDBJ databases">
        <authorList>
            <person name="Greene A."/>
            <person name="Schneider V.M."/>
            <person name="Bradley K.W."/>
            <person name="Asai D.J."/>
            <person name="Bowman C.A."/>
            <person name="Russell D.A."/>
            <person name="Pope W.H."/>
            <person name="Jacobs-Sera D."/>
            <person name="Hendrix R.W."/>
            <person name="Hatfull G.F."/>
        </authorList>
    </citation>
    <scope>NUCLEOTIDE SEQUENCE [LARGE SCALE GENOMIC DNA]</scope>
</reference>
<organism evidence="1 2">
    <name type="scientific">Arthrobacter phage Salgado</name>
    <dbReference type="NCBI Taxonomy" id="1772314"/>
    <lineage>
        <taxon>Viruses</taxon>
        <taxon>Duplodnaviria</taxon>
        <taxon>Heunggongvirae</taxon>
        <taxon>Uroviricota</taxon>
        <taxon>Caudoviricetes</taxon>
        <taxon>Laroyevirus</taxon>
        <taxon>Laroyevirus salgado</taxon>
    </lineage>
</organism>
<evidence type="ECO:0000313" key="1">
    <source>
        <dbReference type="EMBL" id="ALY10197.1"/>
    </source>
</evidence>
<proteinExistence type="predicted"/>
<dbReference type="CDD" id="cd19958">
    <property type="entry name" value="pyocin_knob"/>
    <property type="match status" value="1"/>
</dbReference>
<dbReference type="KEGG" id="vg:65071643"/>
<name>A0A0U4JDU7_9CAUD</name>
<accession>A0A0U4JDU7</accession>